<evidence type="ECO:0000256" key="4">
    <source>
        <dbReference type="SAM" id="MobiDB-lite"/>
    </source>
</evidence>
<protein>
    <submittedName>
        <fullName evidence="6">Response regulator transcription factor</fullName>
    </submittedName>
</protein>
<dbReference type="CDD" id="cd06170">
    <property type="entry name" value="LuxR_C_like"/>
    <property type="match status" value="1"/>
</dbReference>
<evidence type="ECO:0000313" key="7">
    <source>
        <dbReference type="Proteomes" id="UP001223144"/>
    </source>
</evidence>
<dbReference type="PROSITE" id="PS00622">
    <property type="entry name" value="HTH_LUXR_1"/>
    <property type="match status" value="1"/>
</dbReference>
<accession>A0ABT6HF95</accession>
<dbReference type="SUPFAM" id="SSF46894">
    <property type="entry name" value="C-terminal effector domain of the bipartite response regulators"/>
    <property type="match status" value="1"/>
</dbReference>
<evidence type="ECO:0000259" key="5">
    <source>
        <dbReference type="PROSITE" id="PS50043"/>
    </source>
</evidence>
<gene>
    <name evidence="6" type="ORF">QCN29_01250</name>
</gene>
<dbReference type="EMBL" id="JARWBG010000001">
    <property type="protein sequence ID" value="MDH2387433.1"/>
    <property type="molecule type" value="Genomic_DNA"/>
</dbReference>
<feature type="domain" description="HTH luxR-type" evidence="5">
    <location>
        <begin position="105"/>
        <end position="170"/>
    </location>
</feature>
<dbReference type="InterPro" id="IPR036388">
    <property type="entry name" value="WH-like_DNA-bd_sf"/>
</dbReference>
<dbReference type="PROSITE" id="PS50043">
    <property type="entry name" value="HTH_LUXR_2"/>
    <property type="match status" value="1"/>
</dbReference>
<dbReference type="SMART" id="SM00421">
    <property type="entry name" value="HTH_LUXR"/>
    <property type="match status" value="1"/>
</dbReference>
<dbReference type="Gene3D" id="1.10.10.10">
    <property type="entry name" value="Winged helix-like DNA-binding domain superfamily/Winged helix DNA-binding domain"/>
    <property type="match status" value="1"/>
</dbReference>
<dbReference type="Pfam" id="PF00196">
    <property type="entry name" value="GerE"/>
    <property type="match status" value="1"/>
</dbReference>
<evidence type="ECO:0000256" key="3">
    <source>
        <dbReference type="ARBA" id="ARBA00023163"/>
    </source>
</evidence>
<name>A0ABT6HF95_9ACTN</name>
<dbReference type="PANTHER" id="PTHR44688">
    <property type="entry name" value="DNA-BINDING TRANSCRIPTIONAL ACTIVATOR DEVR_DOSR"/>
    <property type="match status" value="1"/>
</dbReference>
<evidence type="ECO:0000313" key="6">
    <source>
        <dbReference type="EMBL" id="MDH2387433.1"/>
    </source>
</evidence>
<sequence length="198" mass="19983">MCGGAKQPAAAFAENVERINMALSAVQSALDAQERMIECLLGDTVVVPASAAPPAGASTRAARPADVAPNATPDVAPDVTPGLAAEQGPAAGQSRPPAPVLDSGCRQALALLTPREREVLVLVAQGKSNRQVANSLGISEKTVKNHLSALFSKIGAADRTQAVVFGIRGGVVAISDGPGIVLPFSAPEERAEPPGPSA</sequence>
<keyword evidence="3" id="KW-0804">Transcription</keyword>
<feature type="compositionally biased region" description="Low complexity" evidence="4">
    <location>
        <begin position="53"/>
        <end position="65"/>
    </location>
</feature>
<dbReference type="InterPro" id="IPR000792">
    <property type="entry name" value="Tscrpt_reg_LuxR_C"/>
</dbReference>
<organism evidence="6 7">
    <name type="scientific">Streptomyces chengmaiensis</name>
    <dbReference type="NCBI Taxonomy" id="3040919"/>
    <lineage>
        <taxon>Bacteria</taxon>
        <taxon>Bacillati</taxon>
        <taxon>Actinomycetota</taxon>
        <taxon>Actinomycetes</taxon>
        <taxon>Kitasatosporales</taxon>
        <taxon>Streptomycetaceae</taxon>
        <taxon>Streptomyces</taxon>
    </lineage>
</organism>
<dbReference type="PRINTS" id="PR00038">
    <property type="entry name" value="HTHLUXR"/>
</dbReference>
<evidence type="ECO:0000256" key="2">
    <source>
        <dbReference type="ARBA" id="ARBA00023125"/>
    </source>
</evidence>
<keyword evidence="1" id="KW-0805">Transcription regulation</keyword>
<evidence type="ECO:0000256" key="1">
    <source>
        <dbReference type="ARBA" id="ARBA00023015"/>
    </source>
</evidence>
<dbReference type="InterPro" id="IPR016032">
    <property type="entry name" value="Sig_transdc_resp-reg_C-effctor"/>
</dbReference>
<dbReference type="Proteomes" id="UP001223144">
    <property type="component" value="Unassembled WGS sequence"/>
</dbReference>
<proteinExistence type="predicted"/>
<reference evidence="6 7" key="1">
    <citation type="submission" date="2023-04" db="EMBL/GenBank/DDBJ databases">
        <title>Streptomyces chengmaiensis sp. nov. isolated from the stem of mangrove plant in Hainan.</title>
        <authorList>
            <person name="Huang X."/>
            <person name="Zhou S."/>
            <person name="Chu X."/>
            <person name="Xie Y."/>
            <person name="Lin Y."/>
        </authorList>
    </citation>
    <scope>NUCLEOTIDE SEQUENCE [LARGE SCALE GENOMIC DNA]</scope>
    <source>
        <strain evidence="6 7">HNM0663</strain>
    </source>
</reference>
<dbReference type="RefSeq" id="WP_279925555.1">
    <property type="nucleotide sequence ID" value="NZ_JARWBG010000001.1"/>
</dbReference>
<keyword evidence="2" id="KW-0238">DNA-binding</keyword>
<dbReference type="PANTHER" id="PTHR44688:SF16">
    <property type="entry name" value="DNA-BINDING TRANSCRIPTIONAL ACTIVATOR DEVR_DOSR"/>
    <property type="match status" value="1"/>
</dbReference>
<keyword evidence="7" id="KW-1185">Reference proteome</keyword>
<feature type="region of interest" description="Disordered" evidence="4">
    <location>
        <begin position="53"/>
        <end position="100"/>
    </location>
</feature>
<comment type="caution">
    <text evidence="6">The sequence shown here is derived from an EMBL/GenBank/DDBJ whole genome shotgun (WGS) entry which is preliminary data.</text>
</comment>